<dbReference type="EMBL" id="JAUOZU010000001">
    <property type="protein sequence ID" value="MDO6962837.1"/>
    <property type="molecule type" value="Genomic_DNA"/>
</dbReference>
<feature type="transmembrane region" description="Helical" evidence="1">
    <location>
        <begin position="27"/>
        <end position="50"/>
    </location>
</feature>
<dbReference type="PANTHER" id="PTHR44757:SF2">
    <property type="entry name" value="BIOFILM ARCHITECTURE MAINTENANCE PROTEIN MBAA"/>
    <property type="match status" value="1"/>
</dbReference>
<dbReference type="NCBIfam" id="TIGR00254">
    <property type="entry name" value="GGDEF"/>
    <property type="match status" value="1"/>
</dbReference>
<dbReference type="InterPro" id="IPR000160">
    <property type="entry name" value="GGDEF_dom"/>
</dbReference>
<dbReference type="PROSITE" id="PS50883">
    <property type="entry name" value="EAL"/>
    <property type="match status" value="1"/>
</dbReference>
<evidence type="ECO:0000313" key="4">
    <source>
        <dbReference type="EMBL" id="MDO6962837.1"/>
    </source>
</evidence>
<evidence type="ECO:0000259" key="2">
    <source>
        <dbReference type="PROSITE" id="PS50883"/>
    </source>
</evidence>
<dbReference type="PROSITE" id="PS50887">
    <property type="entry name" value="GGDEF"/>
    <property type="match status" value="1"/>
</dbReference>
<dbReference type="InterPro" id="IPR035919">
    <property type="entry name" value="EAL_sf"/>
</dbReference>
<proteinExistence type="predicted"/>
<dbReference type="InterPro" id="IPR001633">
    <property type="entry name" value="EAL_dom"/>
</dbReference>
<dbReference type="CDD" id="cd01948">
    <property type="entry name" value="EAL"/>
    <property type="match status" value="1"/>
</dbReference>
<name>A0ABT8YGQ3_9HYPH</name>
<feature type="transmembrane region" description="Helical" evidence="1">
    <location>
        <begin position="177"/>
        <end position="195"/>
    </location>
</feature>
<dbReference type="InterPro" id="IPR029787">
    <property type="entry name" value="Nucleotide_cyclase"/>
</dbReference>
<dbReference type="PANTHER" id="PTHR44757">
    <property type="entry name" value="DIGUANYLATE CYCLASE DGCP"/>
    <property type="match status" value="1"/>
</dbReference>
<gene>
    <name evidence="4" type="ORF">Q4481_02645</name>
</gene>
<feature type="domain" description="GGDEF" evidence="3">
    <location>
        <begin position="241"/>
        <end position="373"/>
    </location>
</feature>
<evidence type="ECO:0000313" key="5">
    <source>
        <dbReference type="Proteomes" id="UP001174932"/>
    </source>
</evidence>
<dbReference type="SMART" id="SM00052">
    <property type="entry name" value="EAL"/>
    <property type="match status" value="1"/>
</dbReference>
<dbReference type="SUPFAM" id="SSF141868">
    <property type="entry name" value="EAL domain-like"/>
    <property type="match status" value="1"/>
</dbReference>
<dbReference type="CDD" id="cd01949">
    <property type="entry name" value="GGDEF"/>
    <property type="match status" value="1"/>
</dbReference>
<keyword evidence="1" id="KW-0812">Transmembrane</keyword>
<feature type="domain" description="EAL" evidence="2">
    <location>
        <begin position="382"/>
        <end position="638"/>
    </location>
</feature>
<dbReference type="Pfam" id="PF00990">
    <property type="entry name" value="GGDEF"/>
    <property type="match status" value="1"/>
</dbReference>
<sequence>MSKLAPPLLNPQTGGIPVKRAPIDSWLSMHVVVGVALILLISSTIANYFVSRAVQRTTMETLISSTTIIARNIGLHLNSDLTKPHQPNHRRSRSQFDIELYDMSTARDAFARSAAEQLRQDPTRVIHRVLNGENGRLLRLIISVPSATGHSRAMLEIRRDVDRDLAAVDKMLSRLMWFRNLFSLVIVAALAWLSFQTRKRQKDQRRLFDHVTTMAYTDSMTGLLNRGRFMELGHRLAAGNGRYFVLVIDVDHFKEINDEFGHGAGDAVIFEVGRRLSGLVDGAHLVARLGGDEFIMAGRLHMPNSNPVALGRSVVETLAQPLPYGNHNLSFSASVGCAISETGEDLDSVILKADEALYHAKQQGRNRCELFSAELQQCRLERRRIEKVLRQALANRSFELHYQPVVDGVSGEIRSFEALLRLKDGEGNLISPSLFIPMAEDQKLICAIGEQVLHEAMRFAATWPEHVSVNINLSPRQFAPQENNGSPLLAILEQALRETGISPRRVVLEVTENVLLSESPDIMSQLEAIRALGFRTALDDFGSGYSSLSYLWKFKFDSLKIDQSFAKAFSSHSCNLGEIVRSITTLAQSLQLDVVAEGVETEEAAEFFCQNGCNALQGYLISRPLPATDVAAFILRNAERAHDAPLLAFAG</sequence>
<accession>A0ABT8YGQ3</accession>
<keyword evidence="1" id="KW-0472">Membrane</keyword>
<keyword evidence="5" id="KW-1185">Reference proteome</keyword>
<reference evidence="4" key="1">
    <citation type="journal article" date="2015" name="Int. J. Syst. Evol. Microbiol.">
        <title>Rhizobium alvei sp. nov., isolated from a freshwater river.</title>
        <authorList>
            <person name="Sheu S.Y."/>
            <person name="Huang H.W."/>
            <person name="Young C.C."/>
            <person name="Chen W.M."/>
        </authorList>
    </citation>
    <scope>NUCLEOTIDE SEQUENCE</scope>
    <source>
        <strain evidence="4">TNR-22</strain>
    </source>
</reference>
<comment type="caution">
    <text evidence="4">The sequence shown here is derived from an EMBL/GenBank/DDBJ whole genome shotgun (WGS) entry which is preliminary data.</text>
</comment>
<dbReference type="RefSeq" id="WP_304374706.1">
    <property type="nucleotide sequence ID" value="NZ_JAUOZU010000001.1"/>
</dbReference>
<dbReference type="Gene3D" id="3.20.20.450">
    <property type="entry name" value="EAL domain"/>
    <property type="match status" value="1"/>
</dbReference>
<dbReference type="Gene3D" id="3.30.70.270">
    <property type="match status" value="1"/>
</dbReference>
<dbReference type="SUPFAM" id="SSF55073">
    <property type="entry name" value="Nucleotide cyclase"/>
    <property type="match status" value="1"/>
</dbReference>
<dbReference type="InterPro" id="IPR052155">
    <property type="entry name" value="Biofilm_reg_signaling"/>
</dbReference>
<organism evidence="4 5">
    <name type="scientific">Rhizobium alvei</name>
    <dbReference type="NCBI Taxonomy" id="1132659"/>
    <lineage>
        <taxon>Bacteria</taxon>
        <taxon>Pseudomonadati</taxon>
        <taxon>Pseudomonadota</taxon>
        <taxon>Alphaproteobacteria</taxon>
        <taxon>Hyphomicrobiales</taxon>
        <taxon>Rhizobiaceae</taxon>
        <taxon>Rhizobium/Agrobacterium group</taxon>
        <taxon>Rhizobium</taxon>
    </lineage>
</organism>
<evidence type="ECO:0000259" key="3">
    <source>
        <dbReference type="PROSITE" id="PS50887"/>
    </source>
</evidence>
<evidence type="ECO:0000256" key="1">
    <source>
        <dbReference type="SAM" id="Phobius"/>
    </source>
</evidence>
<dbReference type="Proteomes" id="UP001174932">
    <property type="component" value="Unassembled WGS sequence"/>
</dbReference>
<dbReference type="Pfam" id="PF00563">
    <property type="entry name" value="EAL"/>
    <property type="match status" value="1"/>
</dbReference>
<keyword evidence="1" id="KW-1133">Transmembrane helix</keyword>
<reference evidence="4" key="2">
    <citation type="submission" date="2023-07" db="EMBL/GenBank/DDBJ databases">
        <authorList>
            <person name="Shen H."/>
        </authorList>
    </citation>
    <scope>NUCLEOTIDE SEQUENCE</scope>
    <source>
        <strain evidence="4">TNR-22</strain>
    </source>
</reference>
<protein>
    <submittedName>
        <fullName evidence="4">EAL domain-containing protein</fullName>
    </submittedName>
</protein>
<dbReference type="InterPro" id="IPR043128">
    <property type="entry name" value="Rev_trsase/Diguanyl_cyclase"/>
</dbReference>
<dbReference type="SMART" id="SM00267">
    <property type="entry name" value="GGDEF"/>
    <property type="match status" value="1"/>
</dbReference>